<dbReference type="GO" id="GO:0098552">
    <property type="term" value="C:side of membrane"/>
    <property type="evidence" value="ECO:0007669"/>
    <property type="project" value="UniProtKB-KW"/>
</dbReference>
<feature type="coiled-coil region" evidence="9">
    <location>
        <begin position="103"/>
        <end position="137"/>
    </location>
</feature>
<dbReference type="Pfam" id="PF13206">
    <property type="entry name" value="VSG_B"/>
    <property type="match status" value="2"/>
</dbReference>
<keyword evidence="5 10" id="KW-0732">Signal</keyword>
<evidence type="ECO:0000256" key="2">
    <source>
        <dbReference type="ARBA" id="ARBA00004609"/>
    </source>
</evidence>
<dbReference type="AlphaFoldDB" id="F9W7M2"/>
<keyword evidence="8" id="KW-0449">Lipoprotein</keyword>
<evidence type="ECO:0000313" key="12">
    <source>
        <dbReference type="EMBL" id="CCD13187.1"/>
    </source>
</evidence>
<evidence type="ECO:0000256" key="8">
    <source>
        <dbReference type="ARBA" id="ARBA00023288"/>
    </source>
</evidence>
<dbReference type="VEuPathDB" id="TriTrypDB:TcIL3000_0_39610"/>
<evidence type="ECO:0000256" key="5">
    <source>
        <dbReference type="ARBA" id="ARBA00022729"/>
    </source>
</evidence>
<keyword evidence="4" id="KW-0336">GPI-anchor</keyword>
<comment type="function">
    <text evidence="1">VSG forms a coat on the surface of the parasite. The trypanosome evades the immune response of the host by expressing a series of antigenically distinct VSGs from an estimated 1000 VSG genes.</text>
</comment>
<keyword evidence="3" id="KW-1003">Cell membrane</keyword>
<evidence type="ECO:0000313" key="13">
    <source>
        <dbReference type="Proteomes" id="UP000000702"/>
    </source>
</evidence>
<evidence type="ECO:0000256" key="4">
    <source>
        <dbReference type="ARBA" id="ARBA00022622"/>
    </source>
</evidence>
<dbReference type="InterPro" id="IPR025932">
    <property type="entry name" value="Trypano_VSG_B_N_dom"/>
</dbReference>
<evidence type="ECO:0000256" key="9">
    <source>
        <dbReference type="SAM" id="Coils"/>
    </source>
</evidence>
<dbReference type="EMBL" id="CAEQ01001051">
    <property type="protein sequence ID" value="CCD13187.1"/>
    <property type="molecule type" value="Genomic_DNA"/>
</dbReference>
<evidence type="ECO:0000256" key="1">
    <source>
        <dbReference type="ARBA" id="ARBA00002523"/>
    </source>
</evidence>
<gene>
    <name evidence="12" type="ORF">TCIL3000_0_39610</name>
</gene>
<dbReference type="GO" id="GO:0005886">
    <property type="term" value="C:plasma membrane"/>
    <property type="evidence" value="ECO:0007669"/>
    <property type="project" value="UniProtKB-SubCell"/>
</dbReference>
<name>F9W7M2_TRYCI</name>
<keyword evidence="13" id="KW-1185">Reference proteome</keyword>
<accession>F9W7M2</accession>
<feature type="signal peptide" evidence="10">
    <location>
        <begin position="1"/>
        <end position="19"/>
    </location>
</feature>
<evidence type="ECO:0000256" key="3">
    <source>
        <dbReference type="ARBA" id="ARBA00022475"/>
    </source>
</evidence>
<evidence type="ECO:0000256" key="10">
    <source>
        <dbReference type="SAM" id="SignalP"/>
    </source>
</evidence>
<dbReference type="Proteomes" id="UP000000702">
    <property type="component" value="Unassembled WGS sequence"/>
</dbReference>
<sequence>MMFMKSVLVVMMTFQVVMGNTEMKQYNAEEFKHLCKILKVAEGEPEKIPDELGKFIETRNVLEKLLRATKTSTKTYQKVIKMKSADEEDAEFISYTVKRRIAYEKIQHAMEKAKDIYNHMEEELIQASKERALARNSLAHAIYGVQVGELPKEEDISSMLQNVSRGSIFNARGGHENVTIFDYPEGPTCGWSGSSGPGFTLINDFYCLCVGRDSNHTPCHEDIKGPGWWKSDGIDWNVEKEYDCKKCKDGNCSCCNGSPCCNGGKCEGDKGKCYCPFECDSDEWKEFQTCCKNIGNFNYQGDCDNFNCENCNCKECAEKYGYEDCKEMCKEAREACKACKQCRKGPFGYLTGEWMNMTDGNNKSMELPDGWPHIRKVCGEVFKDKINTTAESIQEVLDEFKKLLGSNKKSEIESDSAESEAHRLFVLGHAKNMVFGIGCHGAHKHNQQGDSGLCINYWGVSSLDVGIVWQNYMLEAQKHLEAMDEHVAKAQQLSSMIKKLKESAEESYRNSNHGSTIWPLDKVSNKITFSDSLTFLVFLT</sequence>
<feature type="coiled-coil region" evidence="9">
    <location>
        <begin position="483"/>
        <end position="510"/>
    </location>
</feature>
<reference evidence="13" key="1">
    <citation type="submission" date="2011-07" db="EMBL/GenBank/DDBJ databases">
        <title>Divergent evolution of antigenic variation in African trypanosomes.</title>
        <authorList>
            <person name="Jackson A.P."/>
            <person name="Berry A."/>
            <person name="Allison H.C."/>
            <person name="Burton P."/>
            <person name="Anderson J."/>
            <person name="Aslett M."/>
            <person name="Brown R."/>
            <person name="Corton N."/>
            <person name="Harris D."/>
            <person name="Hauser H."/>
            <person name="Gamble J."/>
            <person name="Gilderthorp R."/>
            <person name="McQuillan J."/>
            <person name="Quail M.A."/>
            <person name="Sanders M."/>
            <person name="Van Tonder A."/>
            <person name="Ginger M.L."/>
            <person name="Donelson J.E."/>
            <person name="Field M.C."/>
            <person name="Barry J.D."/>
            <person name="Berriman M."/>
            <person name="Hertz-Fowler C."/>
        </authorList>
    </citation>
    <scope>NUCLEOTIDE SEQUENCE [LARGE SCALE GENOMIC DNA]</scope>
    <source>
        <strain evidence="13">IL3000</strain>
    </source>
</reference>
<comment type="subcellular location">
    <subcellularLocation>
        <location evidence="2">Cell membrane</location>
        <topology evidence="2">Lipid-anchor</topology>
        <topology evidence="2">GPI-anchor</topology>
    </subcellularLocation>
</comment>
<evidence type="ECO:0000256" key="7">
    <source>
        <dbReference type="ARBA" id="ARBA00023180"/>
    </source>
</evidence>
<feature type="chain" id="PRO_5003388772" evidence="10">
    <location>
        <begin position="20"/>
        <end position="540"/>
    </location>
</feature>
<keyword evidence="9" id="KW-0175">Coiled coil</keyword>
<reference evidence="12 13" key="2">
    <citation type="journal article" date="2012" name="Proc. Natl. Acad. Sci. U.S.A.">
        <title>Antigenic diversity is generated by distinct evolutionary mechanisms in African trypanosome species.</title>
        <authorList>
            <person name="Jackson A.P."/>
            <person name="Berry A."/>
            <person name="Aslett M."/>
            <person name="Allison H.C."/>
            <person name="Burton P."/>
            <person name="Vavrova-Anderson J."/>
            <person name="Brown R."/>
            <person name="Browne H."/>
            <person name="Corton N."/>
            <person name="Hauser H."/>
            <person name="Gamble J."/>
            <person name="Gilderthorp R."/>
            <person name="Marcello L."/>
            <person name="McQuillan J."/>
            <person name="Otto T.D."/>
            <person name="Quail M.A."/>
            <person name="Sanders M.J."/>
            <person name="van Tonder A."/>
            <person name="Ginger M.L."/>
            <person name="Field M.C."/>
            <person name="Barry J.D."/>
            <person name="Hertz-Fowler C."/>
            <person name="Berriman M."/>
        </authorList>
    </citation>
    <scope>NUCLEOTIDE SEQUENCE [LARGE SCALE GENOMIC DNA]</scope>
    <source>
        <strain evidence="12 13">IL3000</strain>
    </source>
</reference>
<evidence type="ECO:0000259" key="11">
    <source>
        <dbReference type="Pfam" id="PF13206"/>
    </source>
</evidence>
<organism evidence="12 13">
    <name type="scientific">Trypanosoma congolense (strain IL3000)</name>
    <dbReference type="NCBI Taxonomy" id="1068625"/>
    <lineage>
        <taxon>Eukaryota</taxon>
        <taxon>Discoba</taxon>
        <taxon>Euglenozoa</taxon>
        <taxon>Kinetoplastea</taxon>
        <taxon>Metakinetoplastina</taxon>
        <taxon>Trypanosomatida</taxon>
        <taxon>Trypanosomatidae</taxon>
        <taxon>Trypanosoma</taxon>
        <taxon>Nannomonas</taxon>
    </lineage>
</organism>
<comment type="caution">
    <text evidence="12">The sequence shown here is derived from an EMBL/GenBank/DDBJ whole genome shotgun (WGS) entry which is preliminary data.</text>
</comment>
<protein>
    <submittedName>
        <fullName evidence="12">Variant surface glycoprotein</fullName>
    </submittedName>
</protein>
<keyword evidence="6" id="KW-0472">Membrane</keyword>
<feature type="domain" description="Trypanosome variant surface glycoprotein B-type N-terminal" evidence="11">
    <location>
        <begin position="89"/>
        <end position="231"/>
    </location>
</feature>
<evidence type="ECO:0000256" key="6">
    <source>
        <dbReference type="ARBA" id="ARBA00023136"/>
    </source>
</evidence>
<feature type="domain" description="Trypanosome variant surface glycoprotein B-type N-terminal" evidence="11">
    <location>
        <begin position="366"/>
        <end position="498"/>
    </location>
</feature>
<proteinExistence type="predicted"/>
<keyword evidence="7" id="KW-0325">Glycoprotein</keyword>